<sequence>LELAYARTEAEFVRGAAMAGDRSGCTALSLILDSKQRRITVANLGDCRALISRNGQAKEITRDHIPTDSAEADRICSEGGTIIADRVAGKLSVSRTIGDLDKKGQKIKGLSASPELFEIELGDDLDFVLIGCDGLFEQNTSEKLARFVRCLIRVRRCPQKVVEIEGDGQPDDDSDSADGEGRGDGGEQVYAGIVVWRAEESEEGAEIFKGVADCQVDVD</sequence>
<comment type="caution">
    <text evidence="3">The sequence shown here is derived from an EMBL/GenBank/DDBJ whole genome shotgun (WGS) entry which is preliminary data.</text>
</comment>
<dbReference type="InterPro" id="IPR015655">
    <property type="entry name" value="PP2C"/>
</dbReference>
<dbReference type="Proteomes" id="UP001439008">
    <property type="component" value="Unassembled WGS sequence"/>
</dbReference>
<evidence type="ECO:0000256" key="1">
    <source>
        <dbReference type="SAM" id="MobiDB-lite"/>
    </source>
</evidence>
<dbReference type="Pfam" id="PF00481">
    <property type="entry name" value="PP2C"/>
    <property type="match status" value="1"/>
</dbReference>
<organism evidence="3 4">
    <name type="scientific">Bonamia ostreae</name>
    <dbReference type="NCBI Taxonomy" id="126728"/>
    <lineage>
        <taxon>Eukaryota</taxon>
        <taxon>Sar</taxon>
        <taxon>Rhizaria</taxon>
        <taxon>Endomyxa</taxon>
        <taxon>Ascetosporea</taxon>
        <taxon>Haplosporida</taxon>
        <taxon>Bonamia</taxon>
    </lineage>
</organism>
<dbReference type="PANTHER" id="PTHR13832:SF790">
    <property type="entry name" value="PROTEIN PHOSPHATASE 2C 22-RELATED"/>
    <property type="match status" value="1"/>
</dbReference>
<evidence type="ECO:0000259" key="2">
    <source>
        <dbReference type="PROSITE" id="PS51746"/>
    </source>
</evidence>
<proteinExistence type="predicted"/>
<protein>
    <recommendedName>
        <fullName evidence="2">PPM-type phosphatase domain-containing protein</fullName>
    </recommendedName>
</protein>
<dbReference type="InterPro" id="IPR036457">
    <property type="entry name" value="PPM-type-like_dom_sf"/>
</dbReference>
<feature type="region of interest" description="Disordered" evidence="1">
    <location>
        <begin position="163"/>
        <end position="187"/>
    </location>
</feature>
<reference evidence="3 4" key="1">
    <citation type="journal article" date="2024" name="BMC Biol.">
        <title>Comparative genomics of Ascetosporea gives new insight into the evolutionary basis for animal parasitism in Rhizaria.</title>
        <authorList>
            <person name="Hiltunen Thoren M."/>
            <person name="Onut-Brannstrom I."/>
            <person name="Alfjorden A."/>
            <person name="Peckova H."/>
            <person name="Swords F."/>
            <person name="Hooper C."/>
            <person name="Holzer A.S."/>
            <person name="Bass D."/>
            <person name="Burki F."/>
        </authorList>
    </citation>
    <scope>NUCLEOTIDE SEQUENCE [LARGE SCALE GENOMIC DNA]</scope>
    <source>
        <strain evidence="3">20-A016</strain>
    </source>
</reference>
<dbReference type="CDD" id="cd00143">
    <property type="entry name" value="PP2Cc"/>
    <property type="match status" value="1"/>
</dbReference>
<dbReference type="PROSITE" id="PS51746">
    <property type="entry name" value="PPM_2"/>
    <property type="match status" value="1"/>
</dbReference>
<dbReference type="SUPFAM" id="SSF81606">
    <property type="entry name" value="PP2C-like"/>
    <property type="match status" value="1"/>
</dbReference>
<feature type="compositionally biased region" description="Acidic residues" evidence="1">
    <location>
        <begin position="164"/>
        <end position="178"/>
    </location>
</feature>
<dbReference type="PANTHER" id="PTHR13832">
    <property type="entry name" value="PROTEIN PHOSPHATASE 2C"/>
    <property type="match status" value="1"/>
</dbReference>
<feature type="domain" description="PPM-type phosphatase" evidence="2">
    <location>
        <begin position="1"/>
        <end position="219"/>
    </location>
</feature>
<name>A0ABV2ATI4_9EUKA</name>
<accession>A0ABV2ATI4</accession>
<dbReference type="EMBL" id="JBDODL010003753">
    <property type="protein sequence ID" value="MES1922799.1"/>
    <property type="molecule type" value="Genomic_DNA"/>
</dbReference>
<dbReference type="Gene3D" id="3.60.40.10">
    <property type="entry name" value="PPM-type phosphatase domain"/>
    <property type="match status" value="1"/>
</dbReference>
<gene>
    <name evidence="3" type="ORF">MHBO_004324</name>
</gene>
<dbReference type="InterPro" id="IPR001932">
    <property type="entry name" value="PPM-type_phosphatase-like_dom"/>
</dbReference>
<evidence type="ECO:0000313" key="3">
    <source>
        <dbReference type="EMBL" id="MES1922799.1"/>
    </source>
</evidence>
<dbReference type="SMART" id="SM00332">
    <property type="entry name" value="PP2Cc"/>
    <property type="match status" value="1"/>
</dbReference>
<keyword evidence="4" id="KW-1185">Reference proteome</keyword>
<feature type="non-terminal residue" evidence="3">
    <location>
        <position position="1"/>
    </location>
</feature>
<feature type="non-terminal residue" evidence="3">
    <location>
        <position position="219"/>
    </location>
</feature>
<evidence type="ECO:0000313" key="4">
    <source>
        <dbReference type="Proteomes" id="UP001439008"/>
    </source>
</evidence>